<sequence length="127" mass="14435">MSNRFANLTSNACSLACHCGNISLELKCTPTWARDCNCSICHRYAALWSYVPKPQFMVTWSKEEPKGYCWGDEQVVFYHCPICGCITHYVTTEKCDEQFVAVNMRMAELTMISQLSIERVDNAETAS</sequence>
<reference evidence="5 6" key="1">
    <citation type="submission" date="2019-10" db="EMBL/GenBank/DDBJ databases">
        <title>Vibrio sp. nov. isolated from a shrimp pond.</title>
        <authorList>
            <person name="Gomez-Gil B."/>
            <person name="Enciso-Ibarra J."/>
            <person name="Enciso-Ibarra K."/>
            <person name="Bolan-Mejia C."/>
        </authorList>
    </citation>
    <scope>NUCLEOTIDE SEQUENCE [LARGE SCALE GENOMIC DNA]</scope>
    <source>
        <strain evidence="5 6">CAIM 722</strain>
    </source>
</reference>
<dbReference type="InterPro" id="IPR011057">
    <property type="entry name" value="Mss4-like_sf"/>
</dbReference>
<evidence type="ECO:0000256" key="2">
    <source>
        <dbReference type="ARBA" id="ARBA00022723"/>
    </source>
</evidence>
<dbReference type="PANTHER" id="PTHR28620:SF1">
    <property type="entry name" value="CENP-V_GFA DOMAIN-CONTAINING PROTEIN"/>
    <property type="match status" value="1"/>
</dbReference>
<dbReference type="InterPro" id="IPR052355">
    <property type="entry name" value="CENP-V-like"/>
</dbReference>
<dbReference type="PANTHER" id="PTHR28620">
    <property type="entry name" value="CENTROMERE PROTEIN V"/>
    <property type="match status" value="1"/>
</dbReference>
<dbReference type="GO" id="GO:0016846">
    <property type="term" value="F:carbon-sulfur lyase activity"/>
    <property type="evidence" value="ECO:0007669"/>
    <property type="project" value="InterPro"/>
</dbReference>
<dbReference type="RefSeq" id="WP_161156247.1">
    <property type="nucleotide sequence ID" value="NZ_WEKT01000023.1"/>
</dbReference>
<comment type="caution">
    <text evidence="5">The sequence shown here is derived from an EMBL/GenBank/DDBJ whole genome shotgun (WGS) entry which is preliminary data.</text>
</comment>
<evidence type="ECO:0000256" key="3">
    <source>
        <dbReference type="ARBA" id="ARBA00022833"/>
    </source>
</evidence>
<keyword evidence="6" id="KW-1185">Reference proteome</keyword>
<feature type="domain" description="CENP-V/GFA" evidence="4">
    <location>
        <begin position="13"/>
        <end position="121"/>
    </location>
</feature>
<evidence type="ECO:0000259" key="4">
    <source>
        <dbReference type="PROSITE" id="PS51891"/>
    </source>
</evidence>
<proteinExistence type="inferred from homology"/>
<dbReference type="EMBL" id="WEKT01000023">
    <property type="protein sequence ID" value="MZI94133.1"/>
    <property type="molecule type" value="Genomic_DNA"/>
</dbReference>
<dbReference type="PROSITE" id="PS51891">
    <property type="entry name" value="CENP_V_GFA"/>
    <property type="match status" value="1"/>
</dbReference>
<protein>
    <submittedName>
        <fullName evidence="5">Aldehyde-activating protein</fullName>
    </submittedName>
</protein>
<dbReference type="AlphaFoldDB" id="A0A7X4RV38"/>
<dbReference type="GO" id="GO:0046872">
    <property type="term" value="F:metal ion binding"/>
    <property type="evidence" value="ECO:0007669"/>
    <property type="project" value="UniProtKB-KW"/>
</dbReference>
<evidence type="ECO:0000313" key="5">
    <source>
        <dbReference type="EMBL" id="MZI94133.1"/>
    </source>
</evidence>
<organism evidence="5 6">
    <name type="scientific">Vibrio eleionomae</name>
    <dbReference type="NCBI Taxonomy" id="2653505"/>
    <lineage>
        <taxon>Bacteria</taxon>
        <taxon>Pseudomonadati</taxon>
        <taxon>Pseudomonadota</taxon>
        <taxon>Gammaproteobacteria</taxon>
        <taxon>Vibrionales</taxon>
        <taxon>Vibrionaceae</taxon>
        <taxon>Vibrio</taxon>
    </lineage>
</organism>
<comment type="similarity">
    <text evidence="1">Belongs to the Gfa family.</text>
</comment>
<name>A0A7X4RV38_9VIBR</name>
<dbReference type="Proteomes" id="UP000462621">
    <property type="component" value="Unassembled WGS sequence"/>
</dbReference>
<keyword evidence="2" id="KW-0479">Metal-binding</keyword>
<dbReference type="InterPro" id="IPR006913">
    <property type="entry name" value="CENP-V/GFA"/>
</dbReference>
<dbReference type="SUPFAM" id="SSF51316">
    <property type="entry name" value="Mss4-like"/>
    <property type="match status" value="1"/>
</dbReference>
<accession>A0A7X4RV38</accession>
<evidence type="ECO:0000256" key="1">
    <source>
        <dbReference type="ARBA" id="ARBA00005495"/>
    </source>
</evidence>
<dbReference type="Gene3D" id="2.170.150.70">
    <property type="match status" value="1"/>
</dbReference>
<keyword evidence="3" id="KW-0862">Zinc</keyword>
<evidence type="ECO:0000313" key="6">
    <source>
        <dbReference type="Proteomes" id="UP000462621"/>
    </source>
</evidence>
<gene>
    <name evidence="5" type="ORF">F9817_13115</name>
</gene>